<name>C9SSM4_VERA1</name>
<evidence type="ECO:0000313" key="2">
    <source>
        <dbReference type="EMBL" id="EEY21789.1"/>
    </source>
</evidence>
<organism evidence="3">
    <name type="scientific">Verticillium alfalfae (strain VaMs.102 / ATCC MYA-4576 / FGSC 10136)</name>
    <name type="common">Verticillium wilt of alfalfa</name>
    <name type="synonym">Verticillium albo-atrum</name>
    <dbReference type="NCBI Taxonomy" id="526221"/>
    <lineage>
        <taxon>Eukaryota</taxon>
        <taxon>Fungi</taxon>
        <taxon>Dikarya</taxon>
        <taxon>Ascomycota</taxon>
        <taxon>Pezizomycotina</taxon>
        <taxon>Sordariomycetes</taxon>
        <taxon>Hypocreomycetidae</taxon>
        <taxon>Glomerellales</taxon>
        <taxon>Plectosphaerellaceae</taxon>
        <taxon>Verticillium</taxon>
    </lineage>
</organism>
<dbReference type="HOGENOM" id="CLU_1476233_0_0_1"/>
<evidence type="ECO:0000256" key="1">
    <source>
        <dbReference type="SAM" id="MobiDB-lite"/>
    </source>
</evidence>
<dbReference type="RefSeq" id="XP_003001640.1">
    <property type="nucleotide sequence ID" value="XM_003001594.1"/>
</dbReference>
<feature type="compositionally biased region" description="Low complexity" evidence="1">
    <location>
        <begin position="42"/>
        <end position="96"/>
    </location>
</feature>
<accession>C9SSM4</accession>
<dbReference type="AlphaFoldDB" id="C9SSM4"/>
<protein>
    <submittedName>
        <fullName evidence="2">Predicted protein</fullName>
    </submittedName>
</protein>
<feature type="compositionally biased region" description="Low complexity" evidence="1">
    <location>
        <begin position="131"/>
        <end position="174"/>
    </location>
</feature>
<feature type="compositionally biased region" description="Basic residues" evidence="1">
    <location>
        <begin position="7"/>
        <end position="18"/>
    </location>
</feature>
<dbReference type="OMA" id="GQHNDHE"/>
<dbReference type="KEGG" id="val:VDBG_07899"/>
<evidence type="ECO:0000313" key="3">
    <source>
        <dbReference type="Proteomes" id="UP000008698"/>
    </source>
</evidence>
<proteinExistence type="predicted"/>
<feature type="region of interest" description="Disordered" evidence="1">
    <location>
        <begin position="1"/>
        <end position="183"/>
    </location>
</feature>
<dbReference type="eggNOG" id="ENOG502RFJ7">
    <property type="taxonomic scope" value="Eukaryota"/>
</dbReference>
<sequence>MPGIRKLASRKPSPRKHQKSESTATPRQEEAAPACGGTKTNAADPTKTDVAPAAAPATEPAAPAPAAATAAEPAAPAAAAAVPEPAKAAEVPEPKTLGTKTDMHPQAPASAASPAVQVVVNPATPDEPAKTDAAPAVDAAAPAAAPIAQPTEAPAAAPAATPVAAPAAAPAAATEVKKDAPTA</sequence>
<reference evidence="3" key="1">
    <citation type="journal article" date="2011" name="PLoS Pathog.">
        <title>Comparative genomics yields insights into niche adaptation of plant vascular wilt pathogens.</title>
        <authorList>
            <person name="Klosterman S.J."/>
            <person name="Subbarao K.V."/>
            <person name="Kang S."/>
            <person name="Veronese P."/>
            <person name="Gold S.E."/>
            <person name="Thomma B.P.H.J."/>
            <person name="Chen Z."/>
            <person name="Henrissat B."/>
            <person name="Lee Y.-H."/>
            <person name="Park J."/>
            <person name="Garcia-Pedrajas M.D."/>
            <person name="Barbara D.J."/>
            <person name="Anchieta A."/>
            <person name="de Jonge R."/>
            <person name="Santhanam P."/>
            <person name="Maruthachalam K."/>
            <person name="Atallah Z."/>
            <person name="Amyotte S.G."/>
            <person name="Paz Z."/>
            <person name="Inderbitzin P."/>
            <person name="Hayes R.J."/>
            <person name="Heiman D.I."/>
            <person name="Young S."/>
            <person name="Zeng Q."/>
            <person name="Engels R."/>
            <person name="Galagan J."/>
            <person name="Cuomo C.A."/>
            <person name="Dobinson K.F."/>
            <person name="Ma L.-J."/>
        </authorList>
    </citation>
    <scope>NUCLEOTIDE SEQUENCE [LARGE SCALE GENOMIC DNA]</scope>
    <source>
        <strain evidence="3">VaMs.102 / ATCC MYA-4576 / FGSC 10136</strain>
    </source>
</reference>
<dbReference type="Proteomes" id="UP000008698">
    <property type="component" value="Unassembled WGS sequence"/>
</dbReference>
<gene>
    <name evidence="2" type="ORF">VDBG_07899</name>
</gene>
<keyword evidence="3" id="KW-1185">Reference proteome</keyword>
<dbReference type="EMBL" id="DS985224">
    <property type="protein sequence ID" value="EEY21789.1"/>
    <property type="molecule type" value="Genomic_DNA"/>
</dbReference>
<dbReference type="GeneID" id="9529695"/>
<feature type="compositionally biased region" description="Low complexity" evidence="1">
    <location>
        <begin position="105"/>
        <end position="123"/>
    </location>
</feature>